<protein>
    <recommendedName>
        <fullName evidence="4">Carboxypeptidase regulatory-like domain-containing protein</fullName>
    </recommendedName>
</protein>
<accession>A0A501W874</accession>
<dbReference type="Proteomes" id="UP000316727">
    <property type="component" value="Unassembled WGS sequence"/>
</dbReference>
<dbReference type="AlphaFoldDB" id="A0A501W874"/>
<evidence type="ECO:0000313" key="3">
    <source>
        <dbReference type="Proteomes" id="UP000316727"/>
    </source>
</evidence>
<sequence length="229" mass="25593">MLYLIKRLSKLTGILLLLALLAGCEKEESTTAFTGKVIDLDTSQPVSDTKVNLLIWNGFSSETSLTTPEVIEGSTNSKGEYSFAKKSREGQTIYWVAPEKVGYVEVKDAIGKLIKPHERNVLDTYLAKASYLKLNINKTSAASPDKDLKVTLSYPHDASAPPFPGTMYSAEIFNYNAVVPTAELLRGFYFKRTPFVLLSWEVTTESATENKRIRIPLVERDTAFYEISY</sequence>
<feature type="signal peptide" evidence="1">
    <location>
        <begin position="1"/>
        <end position="22"/>
    </location>
</feature>
<comment type="caution">
    <text evidence="2">The sequence shown here is derived from an EMBL/GenBank/DDBJ whole genome shotgun (WGS) entry which is preliminary data.</text>
</comment>
<name>A0A501W874_9BACT</name>
<feature type="chain" id="PRO_5021278764" description="Carboxypeptidase regulatory-like domain-containing protein" evidence="1">
    <location>
        <begin position="23"/>
        <end position="229"/>
    </location>
</feature>
<proteinExistence type="predicted"/>
<dbReference type="OrthoDB" id="9834265at2"/>
<gene>
    <name evidence="2" type="ORF">FJM65_02060</name>
</gene>
<evidence type="ECO:0008006" key="4">
    <source>
        <dbReference type="Google" id="ProtNLM"/>
    </source>
</evidence>
<keyword evidence="3" id="KW-1185">Reference proteome</keyword>
<organism evidence="2 3">
    <name type="scientific">Pontibacter mangrovi</name>
    <dbReference type="NCBI Taxonomy" id="2589816"/>
    <lineage>
        <taxon>Bacteria</taxon>
        <taxon>Pseudomonadati</taxon>
        <taxon>Bacteroidota</taxon>
        <taxon>Cytophagia</taxon>
        <taxon>Cytophagales</taxon>
        <taxon>Hymenobacteraceae</taxon>
        <taxon>Pontibacter</taxon>
    </lineage>
</organism>
<keyword evidence="1" id="KW-0732">Signal</keyword>
<dbReference type="RefSeq" id="WP_140618901.1">
    <property type="nucleotide sequence ID" value="NZ_VFRQ01000001.1"/>
</dbReference>
<dbReference type="PROSITE" id="PS51257">
    <property type="entry name" value="PROKAR_LIPOPROTEIN"/>
    <property type="match status" value="1"/>
</dbReference>
<evidence type="ECO:0000313" key="2">
    <source>
        <dbReference type="EMBL" id="TPE46153.1"/>
    </source>
</evidence>
<reference evidence="2 3" key="1">
    <citation type="submission" date="2019-06" db="EMBL/GenBank/DDBJ databases">
        <title>A novel bacterium of genus Pontibacter, isolated from marine sediment.</title>
        <authorList>
            <person name="Huang H."/>
            <person name="Mo K."/>
            <person name="Hu Y."/>
        </authorList>
    </citation>
    <scope>NUCLEOTIDE SEQUENCE [LARGE SCALE GENOMIC DNA]</scope>
    <source>
        <strain evidence="2 3">HB172049</strain>
    </source>
</reference>
<dbReference type="EMBL" id="VFRQ01000001">
    <property type="protein sequence ID" value="TPE46153.1"/>
    <property type="molecule type" value="Genomic_DNA"/>
</dbReference>
<evidence type="ECO:0000256" key="1">
    <source>
        <dbReference type="SAM" id="SignalP"/>
    </source>
</evidence>